<dbReference type="PANTHER" id="PTHR28663:SF1">
    <property type="entry name" value="CILIA- AND FLAGELLA- ASSOCIATED PROTEIN 210"/>
    <property type="match status" value="1"/>
</dbReference>
<evidence type="ECO:0000313" key="3">
    <source>
        <dbReference type="EMBL" id="KAL3274621.1"/>
    </source>
</evidence>
<comment type="caution">
    <text evidence="3">The sequence shown here is derived from an EMBL/GenBank/DDBJ whole genome shotgun (WGS) entry which is preliminary data.</text>
</comment>
<dbReference type="InterPro" id="IPR039986">
    <property type="entry name" value="CFAP210"/>
</dbReference>
<dbReference type="AlphaFoldDB" id="A0ABD2N733"/>
<reference evidence="3 4" key="1">
    <citation type="journal article" date="2021" name="BMC Biol.">
        <title>Horizontally acquired antibacterial genes associated with adaptive radiation of ladybird beetles.</title>
        <authorList>
            <person name="Li H.S."/>
            <person name="Tang X.F."/>
            <person name="Huang Y.H."/>
            <person name="Xu Z.Y."/>
            <person name="Chen M.L."/>
            <person name="Du X.Y."/>
            <person name="Qiu B.Y."/>
            <person name="Chen P.T."/>
            <person name="Zhang W."/>
            <person name="Slipinski A."/>
            <person name="Escalona H.E."/>
            <person name="Waterhouse R.M."/>
            <person name="Zwick A."/>
            <person name="Pang H."/>
        </authorList>
    </citation>
    <scope>NUCLEOTIDE SEQUENCE [LARGE SCALE GENOMIC DNA]</scope>
    <source>
        <strain evidence="3">SYSU2018</strain>
    </source>
</reference>
<dbReference type="EMBL" id="JABFTP020000062">
    <property type="protein sequence ID" value="KAL3274621.1"/>
    <property type="molecule type" value="Genomic_DNA"/>
</dbReference>
<feature type="compositionally biased region" description="Polar residues" evidence="2">
    <location>
        <begin position="1"/>
        <end position="10"/>
    </location>
</feature>
<organism evidence="3 4">
    <name type="scientific">Cryptolaemus montrouzieri</name>
    <dbReference type="NCBI Taxonomy" id="559131"/>
    <lineage>
        <taxon>Eukaryota</taxon>
        <taxon>Metazoa</taxon>
        <taxon>Ecdysozoa</taxon>
        <taxon>Arthropoda</taxon>
        <taxon>Hexapoda</taxon>
        <taxon>Insecta</taxon>
        <taxon>Pterygota</taxon>
        <taxon>Neoptera</taxon>
        <taxon>Endopterygota</taxon>
        <taxon>Coleoptera</taxon>
        <taxon>Polyphaga</taxon>
        <taxon>Cucujiformia</taxon>
        <taxon>Coccinelloidea</taxon>
        <taxon>Coccinellidae</taxon>
        <taxon>Scymninae</taxon>
        <taxon>Scymnini</taxon>
        <taxon>Cryptolaemus</taxon>
    </lineage>
</organism>
<sequence>MTDNWENSVENLRKKKETAREQRLAQKKDDRVEQYFKVLESQAEERKKYNEEMAKTIFLTRGAQRDINSSLLYSECLYANQKHIEHKQREKEKEIKDWNEYEQQIIEEDATFNKNKERELCVRRMKAIENQNFIKGQISEKQKHKDKHETDKLEAEKSDIIKLQEELAIIRKNAQEDFDKAKHSSIQTLKNSRECVMKERESHEKQDAEMEIVCQIYKDTKHKIECTRRDQKKQEIQRMTDYQESACRKLVDIYEQQRGDENTRIAKAAAEIEAAESLKFRKKEEYHDKLLKDRKENYEDALNKNRKRKESEEQNRKWDMLNRMKCTEIMRNEDRIKEEEKRENVRKFGEMLQEQQRENNNRKAEKKAKEDSFKWNDFPEKDEKFLKYGEEVLNKQKADSKPTYPIEATIMEYKKRYGLVPPRQQKPLPNTEDKNRMNKAKLPIENRRICPNKNDSSSIRDCFCS</sequence>
<protein>
    <recommendedName>
        <fullName evidence="5">Trichohyalin-plectin-homology domain-containing protein</fullName>
    </recommendedName>
</protein>
<keyword evidence="1" id="KW-0175">Coiled coil</keyword>
<feature type="region of interest" description="Disordered" evidence="2">
    <location>
        <begin position="417"/>
        <end position="465"/>
    </location>
</feature>
<evidence type="ECO:0000313" key="4">
    <source>
        <dbReference type="Proteomes" id="UP001516400"/>
    </source>
</evidence>
<evidence type="ECO:0000256" key="1">
    <source>
        <dbReference type="SAM" id="Coils"/>
    </source>
</evidence>
<proteinExistence type="predicted"/>
<dbReference type="PANTHER" id="PTHR28663">
    <property type="entry name" value="COILED-COIL DOMAIN-CONTAINING PROTEIN 173"/>
    <property type="match status" value="1"/>
</dbReference>
<accession>A0ABD2N733</accession>
<dbReference type="Proteomes" id="UP001516400">
    <property type="component" value="Unassembled WGS sequence"/>
</dbReference>
<evidence type="ECO:0008006" key="5">
    <source>
        <dbReference type="Google" id="ProtNLM"/>
    </source>
</evidence>
<evidence type="ECO:0000256" key="2">
    <source>
        <dbReference type="SAM" id="MobiDB-lite"/>
    </source>
</evidence>
<keyword evidence="4" id="KW-1185">Reference proteome</keyword>
<feature type="region of interest" description="Disordered" evidence="2">
    <location>
        <begin position="354"/>
        <end position="373"/>
    </location>
</feature>
<feature type="region of interest" description="Disordered" evidence="2">
    <location>
        <begin position="1"/>
        <end position="26"/>
    </location>
</feature>
<feature type="coiled-coil region" evidence="1">
    <location>
        <begin position="153"/>
        <end position="206"/>
    </location>
</feature>
<gene>
    <name evidence="3" type="ORF">HHI36_016003</name>
</gene>
<name>A0ABD2N733_9CUCU</name>
<feature type="compositionally biased region" description="Basic and acidic residues" evidence="2">
    <location>
        <begin position="431"/>
        <end position="448"/>
    </location>
</feature>